<evidence type="ECO:0000256" key="4">
    <source>
        <dbReference type="ARBA" id="ARBA00004853"/>
    </source>
</evidence>
<feature type="binding site" evidence="19">
    <location>
        <position position="32"/>
    </location>
    <ligand>
        <name>Mg(2+)</name>
        <dbReference type="ChEBI" id="CHEBI:18420"/>
        <label>1</label>
    </ligand>
</feature>
<comment type="cofactor">
    <cofactor evidence="19">
        <name>Mg(2+)</name>
        <dbReference type="ChEBI" id="CHEBI:18420"/>
    </cofactor>
    <cofactor evidence="19">
        <name>Mn(2+)</name>
        <dbReference type="ChEBI" id="CHEBI:29035"/>
    </cofactor>
    <text evidence="19">Binds 2 divalent metal cations per subunit. Magnesium or manganese.</text>
</comment>
<keyword evidence="16 19" id="KW-0511">Multifunctional enzyme</keyword>
<feature type="binding site" evidence="19">
    <location>
        <position position="320"/>
    </location>
    <ligand>
        <name>GTP</name>
        <dbReference type="ChEBI" id="CHEBI:37565"/>
    </ligand>
</feature>
<keyword evidence="9 19" id="KW-0547">Nucleotide-binding</keyword>
<dbReference type="SUPFAM" id="SSF55821">
    <property type="entry name" value="YrdC/RibB"/>
    <property type="match status" value="1"/>
</dbReference>
<dbReference type="NCBIfam" id="TIGR00505">
    <property type="entry name" value="ribA"/>
    <property type="match status" value="1"/>
</dbReference>
<evidence type="ECO:0000256" key="8">
    <source>
        <dbReference type="ARBA" id="ARBA00022723"/>
    </source>
</evidence>
<feature type="binding site" evidence="19">
    <location>
        <position position="355"/>
    </location>
    <ligand>
        <name>GTP</name>
        <dbReference type="ChEBI" id="CHEBI:37565"/>
    </ligand>
</feature>
<dbReference type="RefSeq" id="WP_091656457.1">
    <property type="nucleotide sequence ID" value="NZ_FONT01000001.1"/>
</dbReference>
<reference evidence="21 22" key="1">
    <citation type="submission" date="2016-10" db="EMBL/GenBank/DDBJ databases">
        <authorList>
            <person name="de Groot N.N."/>
        </authorList>
    </citation>
    <scope>NUCLEOTIDE SEQUENCE [LARGE SCALE GENOMIC DNA]</scope>
    <source>
        <strain evidence="21 22">DSM 23995</strain>
    </source>
</reference>
<feature type="binding site" evidence="19">
    <location>
        <position position="273"/>
    </location>
    <ligand>
        <name>Zn(2+)</name>
        <dbReference type="ChEBI" id="CHEBI:29105"/>
        <note>catalytic</note>
    </ligand>
</feature>
<feature type="binding site" evidence="19">
    <location>
        <position position="32"/>
    </location>
    <ligand>
        <name>Mg(2+)</name>
        <dbReference type="ChEBI" id="CHEBI:18420"/>
        <label>2</label>
    </ligand>
</feature>
<feature type="region of interest" description="GTP cyclohydrolase II" evidence="19">
    <location>
        <begin position="205"/>
        <end position="402"/>
    </location>
</feature>
<dbReference type="PANTHER" id="PTHR21327:SF18">
    <property type="entry name" value="3,4-DIHYDROXY-2-BUTANONE 4-PHOSPHATE SYNTHASE"/>
    <property type="match status" value="1"/>
</dbReference>
<keyword evidence="22" id="KW-1185">Reference proteome</keyword>
<proteinExistence type="inferred from homology"/>
<evidence type="ECO:0000256" key="1">
    <source>
        <dbReference type="ARBA" id="ARBA00000141"/>
    </source>
</evidence>
<evidence type="ECO:0000256" key="15">
    <source>
        <dbReference type="ARBA" id="ARBA00023239"/>
    </source>
</evidence>
<comment type="pathway">
    <text evidence="5 19">Cofactor biosynthesis; riboflavin biosynthesis; 2-hydroxy-3-oxobutyl phosphate from D-ribulose 5-phosphate: step 1/1.</text>
</comment>
<keyword evidence="11 19" id="KW-0862">Zinc</keyword>
<evidence type="ECO:0000256" key="19">
    <source>
        <dbReference type="HAMAP-Rule" id="MF_01283"/>
    </source>
</evidence>
<feature type="active site" description="Proton acceptor; for GTP cyclohydrolase activity" evidence="19">
    <location>
        <position position="332"/>
    </location>
</feature>
<feature type="binding site" evidence="19">
    <location>
        <position position="271"/>
    </location>
    <ligand>
        <name>Zn(2+)</name>
        <dbReference type="ChEBI" id="CHEBI:29105"/>
        <note>catalytic</note>
    </ligand>
</feature>
<evidence type="ECO:0000256" key="2">
    <source>
        <dbReference type="ARBA" id="ARBA00001936"/>
    </source>
</evidence>
<evidence type="ECO:0000313" key="21">
    <source>
        <dbReference type="EMBL" id="SFE32547.1"/>
    </source>
</evidence>
<comment type="similarity">
    <text evidence="6 19">In the N-terminal section; belongs to the DHBP synthase family.</text>
</comment>
<dbReference type="HAMAP" id="MF_00180">
    <property type="entry name" value="RibB"/>
    <property type="match status" value="1"/>
</dbReference>
<dbReference type="NCBIfam" id="TIGR00506">
    <property type="entry name" value="ribB"/>
    <property type="match status" value="1"/>
</dbReference>
<evidence type="ECO:0000259" key="20">
    <source>
        <dbReference type="Pfam" id="PF00925"/>
    </source>
</evidence>
<evidence type="ECO:0000256" key="11">
    <source>
        <dbReference type="ARBA" id="ARBA00022833"/>
    </source>
</evidence>
<dbReference type="GO" id="GO:0000287">
    <property type="term" value="F:magnesium ion binding"/>
    <property type="evidence" value="ECO:0007669"/>
    <property type="project" value="UniProtKB-UniRule"/>
</dbReference>
<dbReference type="UniPathway" id="UPA00275">
    <property type="reaction ID" value="UER00399"/>
</dbReference>
<evidence type="ECO:0000256" key="13">
    <source>
        <dbReference type="ARBA" id="ARBA00023134"/>
    </source>
</evidence>
<feature type="binding site" evidence="19">
    <location>
        <position position="276"/>
    </location>
    <ligand>
        <name>GTP</name>
        <dbReference type="ChEBI" id="CHEBI:37565"/>
    </ligand>
</feature>
<evidence type="ECO:0000256" key="18">
    <source>
        <dbReference type="ARBA" id="ARBA00049295"/>
    </source>
</evidence>
<feature type="binding site" evidence="19">
    <location>
        <position position="146"/>
    </location>
    <ligand>
        <name>Mg(2+)</name>
        <dbReference type="ChEBI" id="CHEBI:18420"/>
        <label>2</label>
    </ligand>
</feature>
<evidence type="ECO:0000256" key="10">
    <source>
        <dbReference type="ARBA" id="ARBA00022801"/>
    </source>
</evidence>
<dbReference type="OrthoDB" id="9793111at2"/>
<dbReference type="InterPro" id="IPR016299">
    <property type="entry name" value="Riboflavin_synth_RibBA"/>
</dbReference>
<sequence>MNEKQVFDPIEEAIYELMQGKVVIVCDDEDRENEGDFVALADQVTPETINFMITYGRGLVCTPILEDRARNLGLVPMVENNTDPHGTAFTVSIDHESTTTGISASERADTIRALLRPNATSHEFKRPGHVFPLVAKNGGVLRRAGHTEAAIDLARLSGSEPAGVICEIIKDNGEMARVPDLRKIADEHGLKMITIKDLIHYRHKKDKLVKREAEIKLPTDFGEFKAYGYTSIVDDKEIIALVKGDIDPEEPTLVRVHSECLTGDVFGSHRCDCGPQLQAALEQIEEEGKGVLLYMRQEGRGIGLINKLRAYQLQEEGYDTVEANEKLGFKPDLRDYGIGAQVLRDVGITKMKLLTNNPRKITGLKGYGLEVVERVPLQLPYNKDNEKYLRTKHSKLGHMLHF</sequence>
<feature type="region of interest" description="DHBP synthase" evidence="19">
    <location>
        <begin position="1"/>
        <end position="204"/>
    </location>
</feature>
<evidence type="ECO:0000256" key="5">
    <source>
        <dbReference type="ARBA" id="ARBA00004904"/>
    </source>
</evidence>
<comment type="catalytic activity">
    <reaction evidence="18 19">
        <text>GTP + 4 H2O = 2,5-diamino-6-hydroxy-4-(5-phosphoribosylamino)-pyrimidine + formate + 2 phosphate + 3 H(+)</text>
        <dbReference type="Rhea" id="RHEA:23704"/>
        <dbReference type="ChEBI" id="CHEBI:15377"/>
        <dbReference type="ChEBI" id="CHEBI:15378"/>
        <dbReference type="ChEBI" id="CHEBI:15740"/>
        <dbReference type="ChEBI" id="CHEBI:37565"/>
        <dbReference type="ChEBI" id="CHEBI:43474"/>
        <dbReference type="ChEBI" id="CHEBI:58614"/>
        <dbReference type="EC" id="3.5.4.25"/>
    </reaction>
</comment>
<dbReference type="GO" id="GO:0030145">
    <property type="term" value="F:manganese ion binding"/>
    <property type="evidence" value="ECO:0007669"/>
    <property type="project" value="UniProtKB-UniRule"/>
</dbReference>
<dbReference type="InterPro" id="IPR000926">
    <property type="entry name" value="RibA"/>
</dbReference>
<comment type="catalytic activity">
    <reaction evidence="1 19">
        <text>D-ribulose 5-phosphate = (2S)-2-hydroxy-3-oxobutyl phosphate + formate + H(+)</text>
        <dbReference type="Rhea" id="RHEA:18457"/>
        <dbReference type="ChEBI" id="CHEBI:15378"/>
        <dbReference type="ChEBI" id="CHEBI:15740"/>
        <dbReference type="ChEBI" id="CHEBI:58121"/>
        <dbReference type="ChEBI" id="CHEBI:58830"/>
        <dbReference type="EC" id="4.1.99.12"/>
    </reaction>
</comment>
<feature type="site" description="Essential for DHBP synthase activity" evidence="19">
    <location>
        <position position="167"/>
    </location>
</feature>
<dbReference type="STRING" id="930128.SAMN05192532_101313"/>
<feature type="site" description="Essential for DHBP synthase activity" evidence="19">
    <location>
        <position position="129"/>
    </location>
</feature>
<keyword evidence="10 19" id="KW-0378">Hydrolase</keyword>
<dbReference type="FunFam" id="3.40.50.10990:FF:000001">
    <property type="entry name" value="Riboflavin biosynthesis protein RibBA"/>
    <property type="match status" value="1"/>
</dbReference>
<evidence type="ECO:0000256" key="17">
    <source>
        <dbReference type="ARBA" id="ARBA00043932"/>
    </source>
</evidence>
<dbReference type="Proteomes" id="UP000199516">
    <property type="component" value="Unassembled WGS sequence"/>
</dbReference>
<dbReference type="Pfam" id="PF00926">
    <property type="entry name" value="DHBP_synthase"/>
    <property type="match status" value="1"/>
</dbReference>
<dbReference type="Pfam" id="PF00925">
    <property type="entry name" value="GTP_cyclohydro2"/>
    <property type="match status" value="1"/>
</dbReference>
<dbReference type="FunFam" id="3.90.870.10:FF:000001">
    <property type="entry name" value="Riboflavin biosynthesis protein RibBA"/>
    <property type="match status" value="1"/>
</dbReference>
<evidence type="ECO:0000256" key="16">
    <source>
        <dbReference type="ARBA" id="ARBA00023268"/>
    </source>
</evidence>
<feature type="binding site" evidence="19">
    <location>
        <begin position="143"/>
        <end position="147"/>
    </location>
    <ligand>
        <name>D-ribulose 5-phosphate</name>
        <dbReference type="ChEBI" id="CHEBI:58121"/>
    </ligand>
</feature>
<feature type="domain" description="GTP cyclohydrolase II" evidence="20">
    <location>
        <begin position="211"/>
        <end position="376"/>
    </location>
</feature>
<dbReference type="InterPro" id="IPR036144">
    <property type="entry name" value="RibA-like_sf"/>
</dbReference>
<dbReference type="Gene3D" id="3.40.50.10990">
    <property type="entry name" value="GTP cyclohydrolase II"/>
    <property type="match status" value="1"/>
</dbReference>
<dbReference type="InterPro" id="IPR032677">
    <property type="entry name" value="GTP_cyclohydro_II"/>
</dbReference>
<evidence type="ECO:0000256" key="12">
    <source>
        <dbReference type="ARBA" id="ARBA00022842"/>
    </source>
</evidence>
<dbReference type="NCBIfam" id="NF001591">
    <property type="entry name" value="PRK00393.1"/>
    <property type="match status" value="1"/>
</dbReference>
<dbReference type="NCBIfam" id="NF006803">
    <property type="entry name" value="PRK09311.1"/>
    <property type="match status" value="1"/>
</dbReference>
<feature type="active site" description="Nucleophile; for GTP cyclohydrolase activity" evidence="19">
    <location>
        <position position="334"/>
    </location>
</feature>
<evidence type="ECO:0000256" key="9">
    <source>
        <dbReference type="ARBA" id="ARBA00022741"/>
    </source>
</evidence>
<dbReference type="EC" id="3.5.4.25" evidence="19"/>
<dbReference type="InterPro" id="IPR000422">
    <property type="entry name" value="DHBP_synthase_RibB"/>
</dbReference>
<keyword evidence="14 19" id="KW-0464">Manganese</keyword>
<dbReference type="InterPro" id="IPR017945">
    <property type="entry name" value="DHBP_synth_RibB-like_a/b_dom"/>
</dbReference>
<dbReference type="EMBL" id="FONT01000001">
    <property type="protein sequence ID" value="SFE32547.1"/>
    <property type="molecule type" value="Genomic_DNA"/>
</dbReference>
<organism evidence="21 22">
    <name type="scientific">Alteribacillus iranensis</name>
    <dbReference type="NCBI Taxonomy" id="930128"/>
    <lineage>
        <taxon>Bacteria</taxon>
        <taxon>Bacillati</taxon>
        <taxon>Bacillota</taxon>
        <taxon>Bacilli</taxon>
        <taxon>Bacillales</taxon>
        <taxon>Bacillaceae</taxon>
        <taxon>Alteribacillus</taxon>
    </lineage>
</organism>
<comment type="pathway">
    <text evidence="4 19">Cofactor biosynthesis; riboflavin biosynthesis; 5-amino-6-(D-ribitylamino)uracil from GTP: step 1/4.</text>
</comment>
<dbReference type="GO" id="GO:0003935">
    <property type="term" value="F:GTP cyclohydrolase II activity"/>
    <property type="evidence" value="ECO:0007669"/>
    <property type="project" value="UniProtKB-UniRule"/>
</dbReference>
<feature type="binding site" evidence="19">
    <location>
        <begin position="298"/>
        <end position="300"/>
    </location>
    <ligand>
        <name>GTP</name>
        <dbReference type="ChEBI" id="CHEBI:37565"/>
    </ligand>
</feature>
<protein>
    <recommendedName>
        <fullName evidence="19">Riboflavin biosynthesis protein RibBA</fullName>
    </recommendedName>
    <domain>
        <recommendedName>
            <fullName evidence="19">3,4-dihydroxy-2-butanone 4-phosphate synthase</fullName>
            <shortName evidence="19">DHBP synthase</shortName>
            <ecNumber evidence="19">4.1.99.12</ecNumber>
        </recommendedName>
    </domain>
    <domain>
        <recommendedName>
            <fullName evidence="19">GTP cyclohydrolase-2</fullName>
            <ecNumber evidence="19">3.5.4.25</ecNumber>
        </recommendedName>
        <alternativeName>
            <fullName evidence="19">GTP cyclohydrolase II</fullName>
        </alternativeName>
    </domain>
</protein>
<keyword evidence="7 19" id="KW-0686">Riboflavin biosynthesis</keyword>
<dbReference type="HAMAP" id="MF_00179">
    <property type="entry name" value="RibA"/>
    <property type="match status" value="1"/>
</dbReference>
<comment type="function">
    <text evidence="3 19">Catalyzes the conversion of D-ribulose 5-phosphate to formate and 3,4-dihydroxy-2-butanone 4-phosphate.</text>
</comment>
<evidence type="ECO:0000313" key="22">
    <source>
        <dbReference type="Proteomes" id="UP000199516"/>
    </source>
</evidence>
<comment type="similarity">
    <text evidence="19">In the C-terminal section; belongs to the GTP cyclohydrolase II family.</text>
</comment>
<accession>A0A1I1ZLF1</accession>
<evidence type="ECO:0000256" key="7">
    <source>
        <dbReference type="ARBA" id="ARBA00022619"/>
    </source>
</evidence>
<keyword evidence="13 19" id="KW-0342">GTP-binding</keyword>
<dbReference type="PANTHER" id="PTHR21327">
    <property type="entry name" value="GTP CYCLOHYDROLASE II-RELATED"/>
    <property type="match status" value="1"/>
</dbReference>
<feature type="binding site" evidence="19">
    <location>
        <position position="260"/>
    </location>
    <ligand>
        <name>Zn(2+)</name>
        <dbReference type="ChEBI" id="CHEBI:29105"/>
        <note>catalytic</note>
    </ligand>
</feature>
<evidence type="ECO:0000256" key="6">
    <source>
        <dbReference type="ARBA" id="ARBA00005520"/>
    </source>
</evidence>
<name>A0A1I1ZLF1_9BACI</name>
<comment type="cofactor">
    <cofactor evidence="2">
        <name>Mn(2+)</name>
        <dbReference type="ChEBI" id="CHEBI:29035"/>
    </cofactor>
</comment>
<dbReference type="GO" id="GO:0008686">
    <property type="term" value="F:3,4-dihydroxy-2-butanone-4-phosphate synthase activity"/>
    <property type="evidence" value="ECO:0007669"/>
    <property type="project" value="UniProtKB-UniRule"/>
</dbReference>
<dbReference type="AlphaFoldDB" id="A0A1I1ZLF1"/>
<dbReference type="SUPFAM" id="SSF142695">
    <property type="entry name" value="RibA-like"/>
    <property type="match status" value="1"/>
</dbReference>
<evidence type="ECO:0000256" key="3">
    <source>
        <dbReference type="ARBA" id="ARBA00002284"/>
    </source>
</evidence>
<dbReference type="PIRSF" id="PIRSF001259">
    <property type="entry name" value="RibA"/>
    <property type="match status" value="1"/>
</dbReference>
<gene>
    <name evidence="19" type="primary">ribBA</name>
    <name evidence="21" type="ORF">SAMN05192532_101313</name>
</gene>
<keyword evidence="12 19" id="KW-0460">Magnesium</keyword>
<dbReference type="GO" id="GO:0005829">
    <property type="term" value="C:cytosol"/>
    <property type="evidence" value="ECO:0007669"/>
    <property type="project" value="TreeGrafter"/>
</dbReference>
<feature type="binding site" evidence="19">
    <location>
        <position position="360"/>
    </location>
    <ligand>
        <name>GTP</name>
        <dbReference type="ChEBI" id="CHEBI:37565"/>
    </ligand>
</feature>
<dbReference type="GO" id="GO:0005525">
    <property type="term" value="F:GTP binding"/>
    <property type="evidence" value="ECO:0007669"/>
    <property type="project" value="UniProtKB-KW"/>
</dbReference>
<comment type="cofactor">
    <cofactor evidence="19">
        <name>Zn(2+)</name>
        <dbReference type="ChEBI" id="CHEBI:29105"/>
    </cofactor>
    <text evidence="19">Binds 1 zinc ion per subunit.</text>
</comment>
<comment type="function">
    <text evidence="17 19">Catalyzes the conversion of GTP to 2,5-diamino-6-ribosylamino-4(3H)-pyrimidinone 5'-phosphate (DARP), formate and pyrophosphate.</text>
</comment>
<evidence type="ECO:0000256" key="14">
    <source>
        <dbReference type="ARBA" id="ARBA00023211"/>
    </source>
</evidence>
<dbReference type="GO" id="GO:0009231">
    <property type="term" value="P:riboflavin biosynthetic process"/>
    <property type="evidence" value="ECO:0007669"/>
    <property type="project" value="UniProtKB-UniRule"/>
</dbReference>
<feature type="binding site" evidence="19">
    <location>
        <position position="167"/>
    </location>
    <ligand>
        <name>D-ribulose 5-phosphate</name>
        <dbReference type="ChEBI" id="CHEBI:58121"/>
    </ligand>
</feature>
<feature type="binding site" evidence="19">
    <location>
        <position position="36"/>
    </location>
    <ligand>
        <name>D-ribulose 5-phosphate</name>
        <dbReference type="ChEBI" id="CHEBI:58121"/>
    </ligand>
</feature>
<feature type="binding site" evidence="19">
    <location>
        <begin position="255"/>
        <end position="259"/>
    </location>
    <ligand>
        <name>GTP</name>
        <dbReference type="ChEBI" id="CHEBI:37565"/>
    </ligand>
</feature>
<dbReference type="Gene3D" id="3.90.870.10">
    <property type="entry name" value="DHBP synthase"/>
    <property type="match status" value="1"/>
</dbReference>
<keyword evidence="8 19" id="KW-0479">Metal-binding</keyword>
<feature type="binding site" evidence="19">
    <location>
        <begin position="31"/>
        <end position="32"/>
    </location>
    <ligand>
        <name>D-ribulose 5-phosphate</name>
        <dbReference type="ChEBI" id="CHEBI:58121"/>
    </ligand>
</feature>
<dbReference type="HAMAP" id="MF_01283">
    <property type="entry name" value="RibBA"/>
    <property type="match status" value="1"/>
</dbReference>
<keyword evidence="15 19" id="KW-0456">Lyase</keyword>
<dbReference type="CDD" id="cd00641">
    <property type="entry name" value="GTP_cyclohydro2"/>
    <property type="match status" value="1"/>
</dbReference>
<dbReference type="EC" id="4.1.99.12" evidence="19"/>
<dbReference type="GO" id="GO:0008270">
    <property type="term" value="F:zinc ion binding"/>
    <property type="evidence" value="ECO:0007669"/>
    <property type="project" value="UniProtKB-UniRule"/>
</dbReference>